<accession>A0A9W6FW01</accession>
<organism evidence="4 5">
    <name type="scientific">Desulforhabdus amnigena</name>
    <dbReference type="NCBI Taxonomy" id="40218"/>
    <lineage>
        <taxon>Bacteria</taxon>
        <taxon>Pseudomonadati</taxon>
        <taxon>Thermodesulfobacteriota</taxon>
        <taxon>Syntrophobacteria</taxon>
        <taxon>Syntrophobacterales</taxon>
        <taxon>Syntrophobacteraceae</taxon>
        <taxon>Desulforhabdus</taxon>
    </lineage>
</organism>
<dbReference type="AlphaFoldDB" id="A0A9W6FW01"/>
<comment type="similarity">
    <text evidence="1">Belongs to the aldehyde dehydrogenase family.</text>
</comment>
<protein>
    <submittedName>
        <fullName evidence="4">NAD-dependent succinate-semialdehyde dehydrogenase</fullName>
    </submittedName>
</protein>
<dbReference type="SUPFAM" id="SSF53720">
    <property type="entry name" value="ALDH-like"/>
    <property type="match status" value="1"/>
</dbReference>
<evidence type="ECO:0000313" key="4">
    <source>
        <dbReference type="EMBL" id="GLI35853.1"/>
    </source>
</evidence>
<dbReference type="InterPro" id="IPR015590">
    <property type="entry name" value="Aldehyde_DH_dom"/>
</dbReference>
<dbReference type="PANTHER" id="PTHR11699">
    <property type="entry name" value="ALDEHYDE DEHYDROGENASE-RELATED"/>
    <property type="match status" value="1"/>
</dbReference>
<keyword evidence="5" id="KW-1185">Reference proteome</keyword>
<name>A0A9W6FW01_9BACT</name>
<evidence type="ECO:0000256" key="1">
    <source>
        <dbReference type="ARBA" id="ARBA00009986"/>
    </source>
</evidence>
<dbReference type="EMBL" id="BSDR01000001">
    <property type="protein sequence ID" value="GLI35853.1"/>
    <property type="molecule type" value="Genomic_DNA"/>
</dbReference>
<evidence type="ECO:0000259" key="3">
    <source>
        <dbReference type="Pfam" id="PF00171"/>
    </source>
</evidence>
<evidence type="ECO:0000313" key="5">
    <source>
        <dbReference type="Proteomes" id="UP001144372"/>
    </source>
</evidence>
<evidence type="ECO:0000256" key="2">
    <source>
        <dbReference type="ARBA" id="ARBA00023002"/>
    </source>
</evidence>
<dbReference type="InterPro" id="IPR016163">
    <property type="entry name" value="Ald_DH_C"/>
</dbReference>
<dbReference type="FunFam" id="3.40.309.10:FF:000009">
    <property type="entry name" value="Aldehyde dehydrogenase A"/>
    <property type="match status" value="1"/>
</dbReference>
<gene>
    <name evidence="4" type="primary">gabD</name>
    <name evidence="4" type="ORF">DAMNIGENAA_32860</name>
</gene>
<keyword evidence="2" id="KW-0560">Oxidoreductase</keyword>
<feature type="domain" description="Aldehyde dehydrogenase" evidence="3">
    <location>
        <begin position="19"/>
        <end position="476"/>
    </location>
</feature>
<reference evidence="4" key="1">
    <citation type="submission" date="2022-12" db="EMBL/GenBank/DDBJ databases">
        <title>Reference genome sequencing for broad-spectrum identification of bacterial and archaeal isolates by mass spectrometry.</title>
        <authorList>
            <person name="Sekiguchi Y."/>
            <person name="Tourlousse D.M."/>
        </authorList>
    </citation>
    <scope>NUCLEOTIDE SEQUENCE</scope>
    <source>
        <strain evidence="4">ASRB1</strain>
    </source>
</reference>
<dbReference type="Gene3D" id="3.40.605.10">
    <property type="entry name" value="Aldehyde Dehydrogenase, Chain A, domain 1"/>
    <property type="match status" value="1"/>
</dbReference>
<sequence>MENHRVVSYACWVQGEEREGKRRYPLVNPSTGKVFAQVSIADRQLVDSALTGAREALKEWRRVPAPQRSALLHDLAALIRQDRNALASLLSEEAGKPLKAALDEVLNTAFLMDYFAEENLRLTGQIPLLGYPREQVLIVREPVGVVVAITPFNYPLSTLAVKMAPALAVGCTLVAKPDEHTPLSTLKVAQMAVRAGLPPGVFNVLTGPGPETGRFLVEHPIPRLITFTGSTEVGKEIQAAGARWVRKAILELGGHCPAIVCHDASWRELLPQLVSQSMKNCGQYCYRISRIYVERKIYDEFLTAFVERVAALRIGPATDPFVELGPLNNADILTKVRQQVDTAVKEGARIQVGGSSPPVAGGGFYFSPTVLTGVTSEMSITKEEVFGPVVIVTPFEEFSEAIREANATPYGLAAYLFSKDLAKVLEGMERLEVGSVWVNRIHQAYPQAPFGGMKESGLGREKSRYGMEEFTELKTVYLSY</sequence>
<comment type="caution">
    <text evidence="4">The sequence shown here is derived from an EMBL/GenBank/DDBJ whole genome shotgun (WGS) entry which is preliminary data.</text>
</comment>
<proteinExistence type="inferred from homology"/>
<dbReference type="GO" id="GO:0016620">
    <property type="term" value="F:oxidoreductase activity, acting on the aldehyde or oxo group of donors, NAD or NADP as acceptor"/>
    <property type="evidence" value="ECO:0007669"/>
    <property type="project" value="InterPro"/>
</dbReference>
<dbReference type="FunFam" id="3.40.605.10:FF:000007">
    <property type="entry name" value="NAD/NADP-dependent betaine aldehyde dehydrogenase"/>
    <property type="match status" value="1"/>
</dbReference>
<dbReference type="Pfam" id="PF00171">
    <property type="entry name" value="Aldedh"/>
    <property type="match status" value="1"/>
</dbReference>
<dbReference type="InterPro" id="IPR016162">
    <property type="entry name" value="Ald_DH_N"/>
</dbReference>
<dbReference type="Gene3D" id="3.40.309.10">
    <property type="entry name" value="Aldehyde Dehydrogenase, Chain A, domain 2"/>
    <property type="match status" value="1"/>
</dbReference>
<dbReference type="InterPro" id="IPR016161">
    <property type="entry name" value="Ald_DH/histidinol_DH"/>
</dbReference>
<dbReference type="Proteomes" id="UP001144372">
    <property type="component" value="Unassembled WGS sequence"/>
</dbReference>